<dbReference type="AlphaFoldDB" id="A0A7Y9I7B0"/>
<evidence type="ECO:0000313" key="3">
    <source>
        <dbReference type="Proteomes" id="UP000569914"/>
    </source>
</evidence>
<dbReference type="Gene3D" id="3.40.50.2000">
    <property type="entry name" value="Glycogen Phosphorylase B"/>
    <property type="match status" value="2"/>
</dbReference>
<keyword evidence="3" id="KW-1185">Reference proteome</keyword>
<reference evidence="2 3" key="1">
    <citation type="submission" date="2020-07" db="EMBL/GenBank/DDBJ databases">
        <title>Sequencing the genomes of 1000 actinobacteria strains.</title>
        <authorList>
            <person name="Klenk H.-P."/>
        </authorList>
    </citation>
    <scope>NUCLEOTIDE SEQUENCE [LARGE SCALE GENOMIC DNA]</scope>
    <source>
        <strain evidence="2 3">DSM 22083</strain>
    </source>
</reference>
<keyword evidence="2" id="KW-0808">Transferase</keyword>
<name>A0A7Y9I7B0_9ACTN</name>
<comment type="caution">
    <text evidence="2">The sequence shown here is derived from an EMBL/GenBank/DDBJ whole genome shotgun (WGS) entry which is preliminary data.</text>
</comment>
<organism evidence="2 3">
    <name type="scientific">Microlunatus parietis</name>
    <dbReference type="NCBI Taxonomy" id="682979"/>
    <lineage>
        <taxon>Bacteria</taxon>
        <taxon>Bacillati</taxon>
        <taxon>Actinomycetota</taxon>
        <taxon>Actinomycetes</taxon>
        <taxon>Propionibacteriales</taxon>
        <taxon>Propionibacteriaceae</taxon>
        <taxon>Microlunatus</taxon>
    </lineage>
</organism>
<evidence type="ECO:0000259" key="1">
    <source>
        <dbReference type="Pfam" id="PF06722"/>
    </source>
</evidence>
<gene>
    <name evidence="2" type="ORF">BKA15_002709</name>
</gene>
<dbReference type="PANTHER" id="PTHR48050:SF13">
    <property type="entry name" value="STEROL 3-BETA-GLUCOSYLTRANSFERASE UGT80A2"/>
    <property type="match status" value="1"/>
</dbReference>
<dbReference type="InterPro" id="IPR010610">
    <property type="entry name" value="EryCIII-like_C"/>
</dbReference>
<feature type="domain" description="Erythromycin biosynthesis protein CIII-like C-terminal" evidence="1">
    <location>
        <begin position="305"/>
        <end position="421"/>
    </location>
</feature>
<dbReference type="FunFam" id="3.40.50.2000:FF:000072">
    <property type="entry name" value="Glycosyl transferase"/>
    <property type="match status" value="1"/>
</dbReference>
<sequence>MSDLTPGPYRILFASVPVEGHVHPLLPIATELTGRGHRVTWLTGRRFRRTVESTGASFAPLDAAHDPGEAGLLARFPERDRLSGLARLTYDLKHVFIDEIPLQAADLERVAAGFDAHALVADLGFVGAAAFHQRTGLPWATVGITPLVLPSRELPPFGPGLPPLRGPLDRLRAAGILLAQRAMMREVDRHHNRVRGSLGLPPTRDGFFTANLSTQLLLQAGTATLDYPRSDLPAHVHHVGMLFSAGRRSAQPTDWRAVADGRPLLLVTQGTVADRSDELVLPTLRALADEQVFVVAVAPGGLGDLDVPANARVVPYVPYDEVLPYAAAMITNGGYGGVQAALAHGVPLAVAGTSEDKPEVAARVAWCGAGLNLRTATPSEDQLREAVRRLLGEPAFRIGAQRIQADLARHDGPAESAGLIERLARTREPVLRPERMTKRVPS</sequence>
<dbReference type="Proteomes" id="UP000569914">
    <property type="component" value="Unassembled WGS sequence"/>
</dbReference>
<protein>
    <submittedName>
        <fullName evidence="2">UDP:flavonoid glycosyltransferase YjiC (YdhE family)</fullName>
    </submittedName>
</protein>
<evidence type="ECO:0000313" key="2">
    <source>
        <dbReference type="EMBL" id="NYE71380.1"/>
    </source>
</evidence>
<dbReference type="InterPro" id="IPR002213">
    <property type="entry name" value="UDP_glucos_trans"/>
</dbReference>
<dbReference type="PANTHER" id="PTHR48050">
    <property type="entry name" value="STEROL 3-BETA-GLUCOSYLTRANSFERASE"/>
    <property type="match status" value="1"/>
</dbReference>
<proteinExistence type="predicted"/>
<dbReference type="EMBL" id="JACCBU010000001">
    <property type="protein sequence ID" value="NYE71380.1"/>
    <property type="molecule type" value="Genomic_DNA"/>
</dbReference>
<dbReference type="RefSeq" id="WP_179751483.1">
    <property type="nucleotide sequence ID" value="NZ_JACCBU010000001.1"/>
</dbReference>
<dbReference type="GO" id="GO:0008194">
    <property type="term" value="F:UDP-glycosyltransferase activity"/>
    <property type="evidence" value="ECO:0007669"/>
    <property type="project" value="InterPro"/>
</dbReference>
<dbReference type="GO" id="GO:0016758">
    <property type="term" value="F:hexosyltransferase activity"/>
    <property type="evidence" value="ECO:0007669"/>
    <property type="project" value="UniProtKB-ARBA"/>
</dbReference>
<accession>A0A7Y9I7B0</accession>
<dbReference type="CDD" id="cd03784">
    <property type="entry name" value="GT1_Gtf-like"/>
    <property type="match status" value="1"/>
</dbReference>
<dbReference type="InterPro" id="IPR050426">
    <property type="entry name" value="Glycosyltransferase_28"/>
</dbReference>
<dbReference type="GO" id="GO:0017000">
    <property type="term" value="P:antibiotic biosynthetic process"/>
    <property type="evidence" value="ECO:0007669"/>
    <property type="project" value="UniProtKB-ARBA"/>
</dbReference>
<dbReference type="Pfam" id="PF06722">
    <property type="entry name" value="EryCIII-like_C"/>
    <property type="match status" value="1"/>
</dbReference>
<dbReference type="SUPFAM" id="SSF53756">
    <property type="entry name" value="UDP-Glycosyltransferase/glycogen phosphorylase"/>
    <property type="match status" value="1"/>
</dbReference>